<evidence type="ECO:0000259" key="2">
    <source>
        <dbReference type="Pfam" id="PF22939"/>
    </source>
</evidence>
<feature type="domain" description="GPI inositol-deacylase winged helix" evidence="2">
    <location>
        <begin position="529"/>
        <end position="600"/>
    </location>
</feature>
<sequence length="1155" mass="132236">MATVPDPDPTQIAFAEAIREFKSKLKNDQLYAEILKTKSIDEVYDATDALQAEQAKQGRLRHLSKIKPFLEGLQGYADTIDTFVQVKPDVLALIWGPIKLLIQWAASLTQSMDALVNTAAEIGELLPEFKLMAAMFGNNQQMKLVLVLFFQDILDFYAVAFKFFGLPHWRVMFEALWPSQKERINIVMDHIGRHTNLMRNKVRLGHLREEYEHRQRSFDHFEATQKSDMRQEYNIIKTDISPRFYDAELYQIRGQVCTGTGDWLEQASDFKKWLTGDEDSTRILWLSGIPGAGKTHLAAMAIDFAISTKTIFAFLSHDSSSSITALSVVHSLIFQLTSDDEGLQTIFCGSNRENFKNNLDVAIGFLQTLLNSTGLVSIIIDGVDEIDFSEREKLLKKLCEVSTACKKTLILISSRAEHDISAILSQVSLTIRVDTHNAASIQIFIDDWVQTWFSVHDFLREDESEIEGLLASLASKAKGMFLYAKIMLRSIEELDNLDEIRNELRVLPKDLDEAYGRLFEKIDGKSEIVKKKCRLILGWISCSPTPLTLLELEQALVVTISDTSRVSSPLNFVRLCGPIIEVMGDNVQFVHFTVKEYIHSRHKIENYIDLTEATLSLAICCIRYLCQDHHSPDISGKDLEAGIRMGNYRLHYYATDTWLSLVTQYLRLNQSRVVSEELITTLHEFYEERRKQDSSGYTESEEQRYPSELQRFESRNPKLFGFLRGIAKFQQKCSTSLYHLEQEHYWNNLNLTTTSTISKMLYAQFDKFQCPAQQHTDQCLCSILRRHYGPRLYKCGYFSCSFHRYGFDNRFKRESHKKTHDFPWKCDISSCRYSEVGFISKAMRDRHLDIHQAEAQHNSLNKETLLLHSISADILPLLLDLIAIGDLESVEKLPHFTGTIQYEATRLLKLVAQSGSAAMTKLIYKKGIREPTYINEWYDIILAAVKGQNIESLSVLLSGLYDIKIPRFFGQSPISFHCKLLEHSITTDSVEIFQIVDTYLKKVLPKKGVLLALFLSSDVIKATARCPEREEYLINAWSNHGAANASPEPLLSTLIHIAKSTYSIRLARVLLQYGININQRLGKPAMTPLQWAARQDCVEAAEFMKFLLYQGANPDICHGIRKAKCVENISHWLGFTWDELIQKVKEDRERGVQWP</sequence>
<dbReference type="Pfam" id="PF24883">
    <property type="entry name" value="NPHP3_N"/>
    <property type="match status" value="1"/>
</dbReference>
<feature type="domain" description="DUF7708" evidence="3">
    <location>
        <begin position="68"/>
        <end position="205"/>
    </location>
</feature>
<keyword evidence="6" id="KW-1185">Reference proteome</keyword>
<dbReference type="Gene3D" id="1.25.40.20">
    <property type="entry name" value="Ankyrin repeat-containing domain"/>
    <property type="match status" value="1"/>
</dbReference>
<evidence type="ECO:0000259" key="3">
    <source>
        <dbReference type="Pfam" id="PF24809"/>
    </source>
</evidence>
<dbReference type="AlphaFoldDB" id="A0A8G0LR47"/>
<dbReference type="Pfam" id="PF24809">
    <property type="entry name" value="DUF7708"/>
    <property type="match status" value="1"/>
</dbReference>
<name>A0A8G0LR47_9HYPO</name>
<dbReference type="InterPro" id="IPR036770">
    <property type="entry name" value="Ankyrin_rpt-contain_sf"/>
</dbReference>
<dbReference type="SUPFAM" id="SSF52540">
    <property type="entry name" value="P-loop containing nucleoside triphosphate hydrolases"/>
    <property type="match status" value="1"/>
</dbReference>
<dbReference type="SMART" id="SM00248">
    <property type="entry name" value="ANK"/>
    <property type="match status" value="3"/>
</dbReference>
<dbReference type="InterPro" id="IPR056884">
    <property type="entry name" value="NPHP3-like_N"/>
</dbReference>
<proteinExistence type="predicted"/>
<gene>
    <name evidence="5" type="ORF">H0G86_011271</name>
</gene>
<dbReference type="Gene3D" id="3.40.50.300">
    <property type="entry name" value="P-loop containing nucleotide triphosphate hydrolases"/>
    <property type="match status" value="1"/>
</dbReference>
<dbReference type="InterPro" id="IPR056125">
    <property type="entry name" value="DUF7708"/>
</dbReference>
<evidence type="ECO:0000256" key="1">
    <source>
        <dbReference type="ARBA" id="ARBA00022737"/>
    </source>
</evidence>
<dbReference type="EMBL" id="CP075869">
    <property type="protein sequence ID" value="QYT04361.1"/>
    <property type="molecule type" value="Genomic_DNA"/>
</dbReference>
<reference evidence="5 6" key="1">
    <citation type="journal article" date="2021" name="BMC Genomics">
        <title>Telomere-to-telomere genome assembly of asparaginase-producing Trichoderma simmonsii.</title>
        <authorList>
            <person name="Chung D."/>
            <person name="Kwon Y.M."/>
            <person name="Yang Y."/>
        </authorList>
    </citation>
    <scope>NUCLEOTIDE SEQUENCE [LARGE SCALE GENOMIC DNA]</scope>
    <source>
        <strain evidence="5 6">GH-Sj1</strain>
    </source>
</reference>
<dbReference type="InterPro" id="IPR002110">
    <property type="entry name" value="Ankyrin_rpt"/>
</dbReference>
<dbReference type="InterPro" id="IPR054471">
    <property type="entry name" value="GPIID_WHD"/>
</dbReference>
<dbReference type="InterPro" id="IPR027417">
    <property type="entry name" value="P-loop_NTPase"/>
</dbReference>
<evidence type="ECO:0000313" key="6">
    <source>
        <dbReference type="Proteomes" id="UP000826661"/>
    </source>
</evidence>
<evidence type="ECO:0000313" key="5">
    <source>
        <dbReference type="EMBL" id="QYT04361.1"/>
    </source>
</evidence>
<keyword evidence="1" id="KW-0677">Repeat</keyword>
<dbReference type="Pfam" id="PF00023">
    <property type="entry name" value="Ank"/>
    <property type="match status" value="1"/>
</dbReference>
<feature type="domain" description="Nephrocystin 3-like N-terminal" evidence="4">
    <location>
        <begin position="259"/>
        <end position="415"/>
    </location>
</feature>
<dbReference type="Proteomes" id="UP000826661">
    <property type="component" value="Chromosome VI"/>
</dbReference>
<dbReference type="PANTHER" id="PTHR10039">
    <property type="entry name" value="AMELOGENIN"/>
    <property type="match status" value="1"/>
</dbReference>
<organism evidence="5 6">
    <name type="scientific">Trichoderma simmonsii</name>
    <dbReference type="NCBI Taxonomy" id="1491479"/>
    <lineage>
        <taxon>Eukaryota</taxon>
        <taxon>Fungi</taxon>
        <taxon>Dikarya</taxon>
        <taxon>Ascomycota</taxon>
        <taxon>Pezizomycotina</taxon>
        <taxon>Sordariomycetes</taxon>
        <taxon>Hypocreomycetidae</taxon>
        <taxon>Hypocreales</taxon>
        <taxon>Hypocreaceae</taxon>
        <taxon>Trichoderma</taxon>
    </lineage>
</organism>
<evidence type="ECO:0000259" key="4">
    <source>
        <dbReference type="Pfam" id="PF24883"/>
    </source>
</evidence>
<dbReference type="SUPFAM" id="SSF48403">
    <property type="entry name" value="Ankyrin repeat"/>
    <property type="match status" value="1"/>
</dbReference>
<dbReference type="Pfam" id="PF22939">
    <property type="entry name" value="WHD_GPIID"/>
    <property type="match status" value="1"/>
</dbReference>
<accession>A0A8G0LR47</accession>
<dbReference type="PANTHER" id="PTHR10039:SF14">
    <property type="entry name" value="NACHT DOMAIN-CONTAINING PROTEIN"/>
    <property type="match status" value="1"/>
</dbReference>
<protein>
    <submittedName>
        <fullName evidence="5">ANK_REP_REGION domain-containing protein</fullName>
    </submittedName>
</protein>